<dbReference type="PANTHER" id="PTHR10357:SF210">
    <property type="entry name" value="MALTODEXTRIN GLUCOSIDASE"/>
    <property type="match status" value="1"/>
</dbReference>
<dbReference type="SUPFAM" id="SSF51445">
    <property type="entry name" value="(Trans)glycosidases"/>
    <property type="match status" value="1"/>
</dbReference>
<dbReference type="GO" id="GO:0005975">
    <property type="term" value="P:carbohydrate metabolic process"/>
    <property type="evidence" value="ECO:0007669"/>
    <property type="project" value="InterPro"/>
</dbReference>
<dbReference type="Gene3D" id="2.60.40.10">
    <property type="entry name" value="Immunoglobulins"/>
    <property type="match status" value="1"/>
</dbReference>
<dbReference type="PANTHER" id="PTHR10357">
    <property type="entry name" value="ALPHA-AMYLASE FAMILY MEMBER"/>
    <property type="match status" value="1"/>
</dbReference>
<reference evidence="5" key="1">
    <citation type="submission" date="2022-06" db="EMBL/GenBank/DDBJ databases">
        <title>Gracilimonas sp. CAU 1638 isolated from sea sediment.</title>
        <authorList>
            <person name="Kim W."/>
        </authorList>
    </citation>
    <scope>NUCLEOTIDE SEQUENCE</scope>
    <source>
        <strain evidence="5">CAU 1638</strain>
    </source>
</reference>
<evidence type="ECO:0000259" key="4">
    <source>
        <dbReference type="SMART" id="SM00642"/>
    </source>
</evidence>
<dbReference type="InterPro" id="IPR013783">
    <property type="entry name" value="Ig-like_fold"/>
</dbReference>
<dbReference type="SMART" id="SM00642">
    <property type="entry name" value="Aamy"/>
    <property type="match status" value="1"/>
</dbReference>
<dbReference type="Pfam" id="PF00128">
    <property type="entry name" value="Alpha-amylase"/>
    <property type="match status" value="1"/>
</dbReference>
<feature type="domain" description="Glycosyl hydrolase family 13 catalytic" evidence="4">
    <location>
        <begin position="131"/>
        <end position="532"/>
    </location>
</feature>
<evidence type="ECO:0000313" key="5">
    <source>
        <dbReference type="EMBL" id="MCP9291373.1"/>
    </source>
</evidence>
<dbReference type="SUPFAM" id="SSF51011">
    <property type="entry name" value="Glycosyl hydrolase domain"/>
    <property type="match status" value="1"/>
</dbReference>
<dbReference type="GO" id="GO:0016798">
    <property type="term" value="F:hydrolase activity, acting on glycosyl bonds"/>
    <property type="evidence" value="ECO:0007669"/>
    <property type="project" value="UniProtKB-KW"/>
</dbReference>
<dbReference type="Pfam" id="PF10438">
    <property type="entry name" value="Cyc-maltodext_C"/>
    <property type="match status" value="1"/>
</dbReference>
<dbReference type="Proteomes" id="UP001139125">
    <property type="component" value="Unassembled WGS sequence"/>
</dbReference>
<dbReference type="InterPro" id="IPR013780">
    <property type="entry name" value="Glyco_hydro_b"/>
</dbReference>
<organism evidence="5 6">
    <name type="scientific">Gracilimonas sediminicola</name>
    <dbReference type="NCBI Taxonomy" id="2952158"/>
    <lineage>
        <taxon>Bacteria</taxon>
        <taxon>Pseudomonadati</taxon>
        <taxon>Balneolota</taxon>
        <taxon>Balneolia</taxon>
        <taxon>Balneolales</taxon>
        <taxon>Balneolaceae</taxon>
        <taxon>Gracilimonas</taxon>
    </lineage>
</organism>
<feature type="signal peptide" evidence="3">
    <location>
        <begin position="1"/>
        <end position="20"/>
    </location>
</feature>
<gene>
    <name evidence="5" type="ORF">NM125_07235</name>
</gene>
<dbReference type="InterPro" id="IPR017853">
    <property type="entry name" value="GH"/>
</dbReference>
<dbReference type="Gene3D" id="2.60.40.1180">
    <property type="entry name" value="Golgi alpha-mannosidase II"/>
    <property type="match status" value="1"/>
</dbReference>
<feature type="chain" id="PRO_5040757017" evidence="3">
    <location>
        <begin position="21"/>
        <end position="620"/>
    </location>
</feature>
<name>A0A9X2RGA1_9BACT</name>
<dbReference type="InterPro" id="IPR015171">
    <property type="entry name" value="Cyc-maltodext_N"/>
</dbReference>
<keyword evidence="6" id="KW-1185">Reference proteome</keyword>
<protein>
    <submittedName>
        <fullName evidence="5">Glycoside hydrolase family 13 protein</fullName>
    </submittedName>
</protein>
<accession>A0A9X2RGA1</accession>
<dbReference type="CDD" id="cd11340">
    <property type="entry name" value="AmyAc_bac_CMD_like_3"/>
    <property type="match status" value="1"/>
</dbReference>
<proteinExistence type="predicted"/>
<evidence type="ECO:0000256" key="3">
    <source>
        <dbReference type="SAM" id="SignalP"/>
    </source>
</evidence>
<dbReference type="AlphaFoldDB" id="A0A9X2RGA1"/>
<evidence type="ECO:0000256" key="1">
    <source>
        <dbReference type="ARBA" id="ARBA00022801"/>
    </source>
</evidence>
<keyword evidence="2" id="KW-0326">Glycosidase</keyword>
<dbReference type="SUPFAM" id="SSF81296">
    <property type="entry name" value="E set domains"/>
    <property type="match status" value="1"/>
</dbReference>
<evidence type="ECO:0000313" key="6">
    <source>
        <dbReference type="Proteomes" id="UP001139125"/>
    </source>
</evidence>
<dbReference type="RefSeq" id="WP_255134240.1">
    <property type="nucleotide sequence ID" value="NZ_JANDBC010000001.1"/>
</dbReference>
<dbReference type="InterPro" id="IPR014756">
    <property type="entry name" value="Ig_E-set"/>
</dbReference>
<comment type="caution">
    <text evidence="5">The sequence shown here is derived from an EMBL/GenBank/DDBJ whole genome shotgun (WGS) entry which is preliminary data.</text>
</comment>
<keyword evidence="3" id="KW-0732">Signal</keyword>
<evidence type="ECO:0000256" key="2">
    <source>
        <dbReference type="ARBA" id="ARBA00023295"/>
    </source>
</evidence>
<dbReference type="InterPro" id="IPR006047">
    <property type="entry name" value="GH13_cat_dom"/>
</dbReference>
<keyword evidence="1 5" id="KW-0378">Hydrolase</keyword>
<dbReference type="EMBL" id="JANDBC010000001">
    <property type="protein sequence ID" value="MCP9291373.1"/>
    <property type="molecule type" value="Genomic_DNA"/>
</dbReference>
<dbReference type="Pfam" id="PF09087">
    <property type="entry name" value="Cyc-maltodext_N"/>
    <property type="match status" value="1"/>
</dbReference>
<dbReference type="InterPro" id="IPR019492">
    <property type="entry name" value="Cyclo-malto-dextrinase_C"/>
</dbReference>
<dbReference type="Gene3D" id="3.20.20.80">
    <property type="entry name" value="Glycosidases"/>
    <property type="match status" value="1"/>
</dbReference>
<sequence length="620" mass="71775">MKKICSLFLFLFLLSILAQAQTPQEIQIVDPPFWWVEMPVNELQLQLYGEELGHYRASVEYPGVEITAQYAVDSPNYLFLYFDISEDARAGTMPITLTRDGKSITLNYELKTRESQEGRHQGFDASDVIYLMMPDRFANGDPSNDSVEGLLEAADRSNPERRQGGDIQGVMDHLDYIKDLGMTAIWFTPIIENDMAAEYGAYHGYAATDLYRVDRRYGSNEEYKKLVEEAHQKDMKVIMDMIHNHIGDRHWWMDDLPTSDWVHDIEEYGTTNFRGAVASDPYASEYDSDKLMNGWFVKEMPDLNQKNELLADYLIQNTIWWIEYSGIDGIRMDTYVYPDQQYMARWAKEVLEAYPNFNIVGESWVNTVPAEAYWQYDEPGVDDGYDSNLPSVTDFQIANAIRQAFNEDFGWLNGLSKLYYVLSQDFVYADPMLNVNFLDNHDMGRIYETVGKDEDYFKMAYAFLMTTRGIPQVYYGTELMMGHENRGGDDEAWRQTMPGGWPDDDRSVFTEKGRTDKENEILDWISELTTWRKDAAAIHEGRLVHFVPENNTYVYFRVHEKQTVMVVMNANEEPYTFNRTRFAEILNGFEHGVNVVSGEKIDVSGDFEVSGKTTGVWELR</sequence>